<dbReference type="GeneID" id="78228129"/>
<dbReference type="InterPro" id="IPR028082">
    <property type="entry name" value="Peripla_BP_I"/>
</dbReference>
<evidence type="ECO:0000256" key="6">
    <source>
        <dbReference type="ARBA" id="ARBA00023288"/>
    </source>
</evidence>
<comment type="similarity">
    <text evidence="2">Belongs to the BMP lipoprotein family.</text>
</comment>
<evidence type="ECO:0000313" key="8">
    <source>
        <dbReference type="EMBL" id="EFW04263.1"/>
    </source>
</evidence>
<evidence type="ECO:0000256" key="1">
    <source>
        <dbReference type="ARBA" id="ARBA00004193"/>
    </source>
</evidence>
<dbReference type="OrthoDB" id="9769871at2"/>
<comment type="caution">
    <text evidence="8">The sequence shown here is derived from an EMBL/GenBank/DDBJ whole genome shotgun (WGS) entry which is preliminary data.</text>
</comment>
<evidence type="ECO:0000256" key="3">
    <source>
        <dbReference type="ARBA" id="ARBA00022475"/>
    </source>
</evidence>
<dbReference type="Proteomes" id="UP000003157">
    <property type="component" value="Unassembled WGS sequence"/>
</dbReference>
<dbReference type="InterPro" id="IPR003760">
    <property type="entry name" value="PnrA-like"/>
</dbReference>
<evidence type="ECO:0000313" key="9">
    <source>
        <dbReference type="Proteomes" id="UP000003157"/>
    </source>
</evidence>
<dbReference type="PANTHER" id="PTHR34296:SF2">
    <property type="entry name" value="ABC TRANSPORTER GUANOSINE-BINDING PROTEIN NUPN"/>
    <property type="match status" value="1"/>
</dbReference>
<dbReference type="EMBL" id="ADKX01000039">
    <property type="protein sequence ID" value="EFW04263.1"/>
    <property type="molecule type" value="Genomic_DNA"/>
</dbReference>
<evidence type="ECO:0000259" key="7">
    <source>
        <dbReference type="Pfam" id="PF02608"/>
    </source>
</evidence>
<organism evidence="8 9">
    <name type="scientific">Coprobacillus cateniformis</name>
    <dbReference type="NCBI Taxonomy" id="100884"/>
    <lineage>
        <taxon>Bacteria</taxon>
        <taxon>Bacillati</taxon>
        <taxon>Bacillota</taxon>
        <taxon>Erysipelotrichia</taxon>
        <taxon>Erysipelotrichales</taxon>
        <taxon>Coprobacillaceae</taxon>
        <taxon>Coprobacillus</taxon>
    </lineage>
</organism>
<sequence length="361" mass="39067">MKKMFASLLALSMILVGCGGNDDGDKKDDSKKNTIVMITDKGTIEDKSFNQGTWEGIKAYGTETGAKTEYIKPTDGTTQAYNEAIDQAVNDYKANVVVTPGYLFEASIYEKQTTYPDVKFILIDGVPNKDGQYKEFKTADNTVSIKYAEQESGYLAGYAAVKEGHTKLGFMGGQAVPAVVNFGYGYVQGANDAAKELGINIELQYKYTDSFIPDPAIQTEAASWYKSGTEIIFSCGGGIFASISAAAQQNNGLVIGVDVDQNGEGEYVLTSAYKQLAHSVQVQLKAIDDGSFKGGQDLVLSAKDEAVGLPMKTSRFKKFTQADYDTLYKKLVNDEVKIINNEGAKAVTDIKVSNVKVTLVK</sequence>
<evidence type="ECO:0000256" key="4">
    <source>
        <dbReference type="ARBA" id="ARBA00022729"/>
    </source>
</evidence>
<dbReference type="eggNOG" id="COG1744">
    <property type="taxonomic scope" value="Bacteria"/>
</dbReference>
<name>E7GCQ4_9FIRM</name>
<dbReference type="Gene3D" id="3.40.50.2300">
    <property type="match status" value="2"/>
</dbReference>
<dbReference type="InterPro" id="IPR050957">
    <property type="entry name" value="BMP_lipoprotein"/>
</dbReference>
<dbReference type="SUPFAM" id="SSF53822">
    <property type="entry name" value="Periplasmic binding protein-like I"/>
    <property type="match status" value="1"/>
</dbReference>
<dbReference type="Pfam" id="PF02608">
    <property type="entry name" value="Bmp"/>
    <property type="match status" value="1"/>
</dbReference>
<keyword evidence="3" id="KW-1003">Cell membrane</keyword>
<protein>
    <submittedName>
        <fullName evidence="8">Basic membrane lipoprotein</fullName>
    </submittedName>
</protein>
<dbReference type="HOGENOM" id="CLU_038813_0_2_9"/>
<accession>E7GCQ4</accession>
<comment type="subcellular location">
    <subcellularLocation>
        <location evidence="1">Cell membrane</location>
        <topology evidence="1">Lipid-anchor</topology>
    </subcellularLocation>
</comment>
<keyword evidence="4" id="KW-0732">Signal</keyword>
<evidence type="ECO:0000256" key="2">
    <source>
        <dbReference type="ARBA" id="ARBA00008610"/>
    </source>
</evidence>
<dbReference type="PROSITE" id="PS51257">
    <property type="entry name" value="PROKAR_LIPOPROTEIN"/>
    <property type="match status" value="1"/>
</dbReference>
<keyword evidence="9" id="KW-1185">Reference proteome</keyword>
<dbReference type="STRING" id="100884.GCA_000269565_00199"/>
<dbReference type="RefSeq" id="WP_008789634.1">
    <property type="nucleotide sequence ID" value="NZ_AKCB01000001.1"/>
</dbReference>
<keyword evidence="6 8" id="KW-0449">Lipoprotein</keyword>
<feature type="domain" description="ABC transporter substrate-binding protein PnrA-like" evidence="7">
    <location>
        <begin position="36"/>
        <end position="341"/>
    </location>
</feature>
<dbReference type="GO" id="GO:0005886">
    <property type="term" value="C:plasma membrane"/>
    <property type="evidence" value="ECO:0007669"/>
    <property type="project" value="UniProtKB-SubCell"/>
</dbReference>
<proteinExistence type="inferred from homology"/>
<keyword evidence="5" id="KW-0472">Membrane</keyword>
<dbReference type="AlphaFoldDB" id="E7GCQ4"/>
<gene>
    <name evidence="8" type="ORF">HMPREF9488_02546</name>
</gene>
<dbReference type="PANTHER" id="PTHR34296">
    <property type="entry name" value="TRANSCRIPTIONAL ACTIVATOR PROTEIN MED"/>
    <property type="match status" value="1"/>
</dbReference>
<evidence type="ECO:0000256" key="5">
    <source>
        <dbReference type="ARBA" id="ARBA00023136"/>
    </source>
</evidence>
<reference evidence="8 9" key="1">
    <citation type="submission" date="2010-12" db="EMBL/GenBank/DDBJ databases">
        <title>The Genome Sequence of Coprobacillus sp. strain 29_1.</title>
        <authorList>
            <consortium name="The Broad Institute Genome Sequencing Platform"/>
            <person name="Earl A."/>
            <person name="Ward D."/>
            <person name="Feldgarden M."/>
            <person name="Gevers D."/>
            <person name="Daigneault M."/>
            <person name="Sibley C.D."/>
            <person name="White A."/>
            <person name="Strauss J."/>
            <person name="Allen-Vercoe E."/>
            <person name="Young S.K."/>
            <person name="Zeng Q."/>
            <person name="Gargeya S."/>
            <person name="Fitzgerald M."/>
            <person name="Haas B."/>
            <person name="Abouelleil A."/>
            <person name="Alvarado L."/>
            <person name="Arachchi H.M."/>
            <person name="Berlin A."/>
            <person name="Brown A."/>
            <person name="Chapman S.B."/>
            <person name="Chen Z."/>
            <person name="Dunbar C."/>
            <person name="Freedman E."/>
            <person name="Gearin G."/>
            <person name="Gellesch M."/>
            <person name="Goldberg J."/>
            <person name="Griggs A."/>
            <person name="Gujja S."/>
            <person name="Heilman E."/>
            <person name="Heiman D."/>
            <person name="Howarth C."/>
            <person name="Larson L."/>
            <person name="Lui A."/>
            <person name="MacDonald P.J.P."/>
            <person name="Mehta T."/>
            <person name="Montmayeur A."/>
            <person name="Murphy C."/>
            <person name="Neiman D."/>
            <person name="Pearson M."/>
            <person name="Priest M."/>
            <person name="Roberts A."/>
            <person name="Saif S."/>
            <person name="Shea T."/>
            <person name="Shenoy N."/>
            <person name="Sisk P."/>
            <person name="Stolte C."/>
            <person name="Sykes S."/>
            <person name="White J."/>
            <person name="Yandava C."/>
            <person name="Nusbaum C."/>
            <person name="Birren B."/>
        </authorList>
    </citation>
    <scope>NUCLEOTIDE SEQUENCE [LARGE SCALE GENOMIC DNA]</scope>
    <source>
        <strain evidence="8 9">29_1</strain>
    </source>
</reference>
<dbReference type="CDD" id="cd06354">
    <property type="entry name" value="PBP1_PrnA-like"/>
    <property type="match status" value="1"/>
</dbReference>